<proteinExistence type="predicted"/>
<evidence type="ECO:0000256" key="1">
    <source>
        <dbReference type="SAM" id="SignalP"/>
    </source>
</evidence>
<organism evidence="2">
    <name type="scientific">Clastoptera arizonana</name>
    <name type="common">Arizona spittle bug</name>
    <dbReference type="NCBI Taxonomy" id="38151"/>
    <lineage>
        <taxon>Eukaryota</taxon>
        <taxon>Metazoa</taxon>
        <taxon>Ecdysozoa</taxon>
        <taxon>Arthropoda</taxon>
        <taxon>Hexapoda</taxon>
        <taxon>Insecta</taxon>
        <taxon>Pterygota</taxon>
        <taxon>Neoptera</taxon>
        <taxon>Paraneoptera</taxon>
        <taxon>Hemiptera</taxon>
        <taxon>Auchenorrhyncha</taxon>
        <taxon>Cercopoidea</taxon>
        <taxon>Clastopteridae</taxon>
        <taxon>Clastoptera</taxon>
    </lineage>
</organism>
<accession>A0A1B6E4S1</accession>
<reference evidence="2" key="1">
    <citation type="submission" date="2015-12" db="EMBL/GenBank/DDBJ databases">
        <title>De novo transcriptome assembly of four potential Pierce s Disease insect vectors from Arizona vineyards.</title>
        <authorList>
            <person name="Tassone E.E."/>
        </authorList>
    </citation>
    <scope>NUCLEOTIDE SEQUENCE</scope>
</reference>
<keyword evidence="1" id="KW-0732">Signal</keyword>
<sequence length="159" mass="18638">MVFKATQCVLFPLVLFCGLSMVNLQRQIEIFKTNHTDMIDDINGYIEKGLVIFNTTRDLLKCKLTPLEKFMHLRERLQNDHMAIAVTAILLDYDNFNKTEKLYNDIKQLVKVSEGLIDYVPEESSIGNQLELAKKLLYKFRLVKLRLQRRGIIDKKFKL</sequence>
<feature type="signal peptide" evidence="1">
    <location>
        <begin position="1"/>
        <end position="24"/>
    </location>
</feature>
<name>A0A1B6E4S1_9HEMI</name>
<gene>
    <name evidence="2" type="ORF">g.44249</name>
</gene>
<protein>
    <recommendedName>
        <fullName evidence="3">Prolyl 4-hydroxylase alpha-subunit N-terminal domain-containing protein</fullName>
    </recommendedName>
</protein>
<evidence type="ECO:0000313" key="2">
    <source>
        <dbReference type="EMBL" id="JAS32930.1"/>
    </source>
</evidence>
<evidence type="ECO:0008006" key="3">
    <source>
        <dbReference type="Google" id="ProtNLM"/>
    </source>
</evidence>
<dbReference type="AlphaFoldDB" id="A0A1B6E4S1"/>
<feature type="chain" id="PRO_5008581779" description="Prolyl 4-hydroxylase alpha-subunit N-terminal domain-containing protein" evidence="1">
    <location>
        <begin position="25"/>
        <end position="159"/>
    </location>
</feature>
<dbReference type="EMBL" id="GEDC01004368">
    <property type="protein sequence ID" value="JAS32930.1"/>
    <property type="molecule type" value="Transcribed_RNA"/>
</dbReference>